<protein>
    <submittedName>
        <fullName evidence="1">DUF72 domain-containing protein</fullName>
    </submittedName>
</protein>
<sequence>MECFVGTSGWFYSWNPDGSLDWFVKNSGLNAVELNMSFYRFPFPSMVRSWAVKGGGLRWSVKASRLITHNYKFGGKAENLWEKFRKLFTPLEQRIDFYLFQLPPTMTPKHLPVITAFIEKTGLGRRFALEPRNIKWFDKTVVEKIAMHKATWVSIDSPDHPLDIYNTNGIVYMRMHGRTAWYSHHYTDEELIEVVEKIHVAKPEKTYVFFNNNHAMLANARRMLELLSRV</sequence>
<proteinExistence type="predicted"/>
<accession>A0A7C5L9X4</accession>
<dbReference type="Pfam" id="PF01904">
    <property type="entry name" value="DUF72"/>
    <property type="match status" value="1"/>
</dbReference>
<comment type="caution">
    <text evidence="1">The sequence shown here is derived from an EMBL/GenBank/DDBJ whole genome shotgun (WGS) entry which is preliminary data.</text>
</comment>
<name>A0A7C5L9X4_CALS0</name>
<reference evidence="1" key="1">
    <citation type="journal article" date="2020" name="mSystems">
        <title>Genome- and Community-Level Interaction Insights into Carbon Utilization and Element Cycling Functions of Hydrothermarchaeota in Hydrothermal Sediment.</title>
        <authorList>
            <person name="Zhou Z."/>
            <person name="Liu Y."/>
            <person name="Xu W."/>
            <person name="Pan J."/>
            <person name="Luo Z.H."/>
            <person name="Li M."/>
        </authorList>
    </citation>
    <scope>NUCLEOTIDE SEQUENCE [LARGE SCALE GENOMIC DNA]</scope>
    <source>
        <strain evidence="1">SpSt-1056</strain>
    </source>
</reference>
<dbReference type="Gene3D" id="3.20.20.410">
    <property type="entry name" value="Protein of unknown function UPF0759"/>
    <property type="match status" value="1"/>
</dbReference>
<dbReference type="SUPFAM" id="SSF117396">
    <property type="entry name" value="TM1631-like"/>
    <property type="match status" value="1"/>
</dbReference>
<dbReference type="PANTHER" id="PTHR30348">
    <property type="entry name" value="UNCHARACTERIZED PROTEIN YECE"/>
    <property type="match status" value="1"/>
</dbReference>
<dbReference type="InterPro" id="IPR036520">
    <property type="entry name" value="UPF0759_sf"/>
</dbReference>
<dbReference type="InterPro" id="IPR002763">
    <property type="entry name" value="DUF72"/>
</dbReference>
<dbReference type="PANTHER" id="PTHR30348:SF4">
    <property type="entry name" value="DUF72 DOMAIN-CONTAINING PROTEIN"/>
    <property type="match status" value="1"/>
</dbReference>
<organism evidence="1">
    <name type="scientific">Caldiarchaeum subterraneum</name>
    <dbReference type="NCBI Taxonomy" id="311458"/>
    <lineage>
        <taxon>Archaea</taxon>
        <taxon>Nitrososphaerota</taxon>
        <taxon>Candidatus Caldarchaeales</taxon>
        <taxon>Candidatus Caldarchaeaceae</taxon>
        <taxon>Candidatus Caldarchaeum</taxon>
    </lineage>
</organism>
<gene>
    <name evidence="1" type="ORF">ENM11_01735</name>
</gene>
<dbReference type="EMBL" id="DRWN01000015">
    <property type="protein sequence ID" value="HHK67864.1"/>
    <property type="molecule type" value="Genomic_DNA"/>
</dbReference>
<dbReference type="AlphaFoldDB" id="A0A7C5L9X4"/>
<evidence type="ECO:0000313" key="1">
    <source>
        <dbReference type="EMBL" id="HHK67864.1"/>
    </source>
</evidence>